<feature type="compositionally biased region" description="Low complexity" evidence="1">
    <location>
        <begin position="43"/>
        <end position="53"/>
    </location>
</feature>
<dbReference type="PANTHER" id="PTHR23204">
    <property type="entry name" value="CLEAVAGE AND POLYADENYLATION SPECIFIC FACTOR"/>
    <property type="match status" value="1"/>
</dbReference>
<feature type="compositionally biased region" description="Low complexity" evidence="1">
    <location>
        <begin position="408"/>
        <end position="424"/>
    </location>
</feature>
<dbReference type="AlphaFoldDB" id="A0A9W9GNB2"/>
<accession>A0A9W9GNB2</accession>
<dbReference type="GO" id="GO:0003676">
    <property type="term" value="F:nucleic acid binding"/>
    <property type="evidence" value="ECO:0007669"/>
    <property type="project" value="InterPro"/>
</dbReference>
<gene>
    <name evidence="2" type="ORF">N7515_008012</name>
</gene>
<dbReference type="GO" id="GO:0005634">
    <property type="term" value="C:nucleus"/>
    <property type="evidence" value="ECO:0007669"/>
    <property type="project" value="UniProtKB-SubCell"/>
</dbReference>
<dbReference type="EMBL" id="JAPQKL010000006">
    <property type="protein sequence ID" value="KAJ5124187.1"/>
    <property type="molecule type" value="Genomic_DNA"/>
</dbReference>
<feature type="compositionally biased region" description="Basic and acidic residues" evidence="1">
    <location>
        <begin position="95"/>
        <end position="108"/>
    </location>
</feature>
<feature type="compositionally biased region" description="Polar residues" evidence="1">
    <location>
        <begin position="397"/>
        <end position="407"/>
    </location>
</feature>
<dbReference type="InterPro" id="IPR035979">
    <property type="entry name" value="RBD_domain_sf"/>
</dbReference>
<sequence length="444" mass="45751">MATDEDNFDIDIYGDGTYNANEPADFKHEDAELLLDASDVPQTNAAGATNANNQSDNVKEEKPAPADNQPAATDGAQEAPQQQPNGLPAVQQGTKRKEPEGVQSERDANATSALMITDLNWWNNEEDIRAWTNHAGVETELKEVTFSEHKVNGKSKGQAFVLFTTAQAAAAARRSIESIPNNGQGHAVHYTNAHQNPFRTLPKDNPARGAAGRTGSGPHTGGNNYNANAGGGSFRGRGGYNNRGGMGGNYNARGNFGGGMGGYQGVPNPMMGGFQGPAMGGMQNFNFNANRGGMMGGMRGGMRGGRGGAMGPGGMMGMPAMPAMGGMGMNAMPGMGMMGAGMGNMAGAGMGGMGAGMGNMNPAMGNMGNMRPGMGANMQPQGQHGYQGAGQPFTPANFYNNNANQGRPNSQSGPSNQGGPNNQGQGAGADGSWNPHGAKRSRQT</sequence>
<dbReference type="GeneID" id="81407926"/>
<dbReference type="Proteomes" id="UP001149079">
    <property type="component" value="Unassembled WGS sequence"/>
</dbReference>
<feature type="region of interest" description="Disordered" evidence="1">
    <location>
        <begin position="1"/>
        <end position="111"/>
    </location>
</feature>
<dbReference type="InterPro" id="IPR012677">
    <property type="entry name" value="Nucleotide-bd_a/b_plait_sf"/>
</dbReference>
<organism evidence="2 3">
    <name type="scientific">Penicillium bovifimosum</name>
    <dbReference type="NCBI Taxonomy" id="126998"/>
    <lineage>
        <taxon>Eukaryota</taxon>
        <taxon>Fungi</taxon>
        <taxon>Dikarya</taxon>
        <taxon>Ascomycota</taxon>
        <taxon>Pezizomycotina</taxon>
        <taxon>Eurotiomycetes</taxon>
        <taxon>Eurotiomycetidae</taxon>
        <taxon>Eurotiales</taxon>
        <taxon>Aspergillaceae</taxon>
        <taxon>Penicillium</taxon>
    </lineage>
</organism>
<dbReference type="Gene3D" id="3.30.70.330">
    <property type="match status" value="1"/>
</dbReference>
<name>A0A9W9GNB2_9EURO</name>
<dbReference type="OrthoDB" id="10065185at2759"/>
<feature type="region of interest" description="Disordered" evidence="1">
    <location>
        <begin position="202"/>
        <end position="230"/>
    </location>
</feature>
<keyword evidence="3" id="KW-1185">Reference proteome</keyword>
<reference evidence="2" key="1">
    <citation type="submission" date="2022-11" db="EMBL/GenBank/DDBJ databases">
        <authorList>
            <person name="Petersen C."/>
        </authorList>
    </citation>
    <scope>NUCLEOTIDE SEQUENCE</scope>
    <source>
        <strain evidence="2">IBT 22155</strain>
    </source>
</reference>
<evidence type="ECO:0000313" key="2">
    <source>
        <dbReference type="EMBL" id="KAJ5124187.1"/>
    </source>
</evidence>
<evidence type="ECO:0000256" key="1">
    <source>
        <dbReference type="SAM" id="MobiDB-lite"/>
    </source>
</evidence>
<dbReference type="SUPFAM" id="SSF54928">
    <property type="entry name" value="RNA-binding domain, RBD"/>
    <property type="match status" value="1"/>
</dbReference>
<dbReference type="GO" id="GO:0006397">
    <property type="term" value="P:mRNA processing"/>
    <property type="evidence" value="ECO:0007669"/>
    <property type="project" value="UniProtKB-KW"/>
</dbReference>
<feature type="region of interest" description="Disordered" evidence="1">
    <location>
        <begin position="375"/>
        <end position="444"/>
    </location>
</feature>
<dbReference type="InterPro" id="IPR034772">
    <property type="entry name" value="CPSF6/7"/>
</dbReference>
<protein>
    <recommendedName>
        <fullName evidence="4">RRM domain-containing protein</fullName>
    </recommendedName>
</protein>
<comment type="caution">
    <text evidence="2">The sequence shown here is derived from an EMBL/GenBank/DDBJ whole genome shotgun (WGS) entry which is preliminary data.</text>
</comment>
<dbReference type="RefSeq" id="XP_056518586.1">
    <property type="nucleotide sequence ID" value="XM_056668756.1"/>
</dbReference>
<proteinExistence type="predicted"/>
<evidence type="ECO:0000313" key="3">
    <source>
        <dbReference type="Proteomes" id="UP001149079"/>
    </source>
</evidence>
<evidence type="ECO:0008006" key="4">
    <source>
        <dbReference type="Google" id="ProtNLM"/>
    </source>
</evidence>
<reference evidence="2" key="2">
    <citation type="journal article" date="2023" name="IMA Fungus">
        <title>Comparative genomic study of the Penicillium genus elucidates a diverse pangenome and 15 lateral gene transfer events.</title>
        <authorList>
            <person name="Petersen C."/>
            <person name="Sorensen T."/>
            <person name="Nielsen M.R."/>
            <person name="Sondergaard T.E."/>
            <person name="Sorensen J.L."/>
            <person name="Fitzpatrick D.A."/>
            <person name="Frisvad J.C."/>
            <person name="Nielsen K.L."/>
        </authorList>
    </citation>
    <scope>NUCLEOTIDE SEQUENCE</scope>
    <source>
        <strain evidence="2">IBT 22155</strain>
    </source>
</reference>